<gene>
    <name evidence="1" type="ORF">FNJ47_40990</name>
</gene>
<evidence type="ECO:0000313" key="1">
    <source>
        <dbReference type="EMBL" id="NEV01966.1"/>
    </source>
</evidence>
<proteinExistence type="predicted"/>
<dbReference type="Proteomes" id="UP000468531">
    <property type="component" value="Unassembled WGS sequence"/>
</dbReference>
<keyword evidence="2" id="KW-1185">Reference proteome</keyword>
<evidence type="ECO:0000313" key="2">
    <source>
        <dbReference type="Proteomes" id="UP000468531"/>
    </source>
</evidence>
<name>A0A6P1BU77_9BRAD</name>
<accession>A0A6P1BU77</accession>
<reference evidence="1 2" key="1">
    <citation type="journal article" date="2020" name="Arch. Microbiol.">
        <title>Bradyrhizobium uaiense sp. nov., a new highly efficient cowpea symbiont.</title>
        <authorList>
            <person name="Cabral Michel D."/>
            <person name="Azarias Guimaraes A."/>
            <person name="Martins da Costa E."/>
            <person name="Soares de Carvalho T."/>
            <person name="Balsanelli E."/>
            <person name="Willems A."/>
            <person name="Maltempi de Souza E."/>
            <person name="de Souza Moreira F.M."/>
        </authorList>
    </citation>
    <scope>NUCLEOTIDE SEQUENCE [LARGE SCALE GENOMIC DNA]</scope>
    <source>
        <strain evidence="1 2">UFLA 03-164</strain>
    </source>
</reference>
<sequence length="69" mass="8050">MNRQDSVRQDTGYMPRENPCAQCGKPIARPDWVEHSEGRTFYLWNCRACNYRFEAVAIYDHTQLTPLAA</sequence>
<dbReference type="EMBL" id="VKHP01000292">
    <property type="protein sequence ID" value="NEV01966.1"/>
    <property type="molecule type" value="Genomic_DNA"/>
</dbReference>
<protein>
    <submittedName>
        <fullName evidence="1">Uncharacterized protein</fullName>
    </submittedName>
</protein>
<dbReference type="RefSeq" id="WP_163161732.1">
    <property type="nucleotide sequence ID" value="NZ_VKHP01000292.1"/>
</dbReference>
<comment type="caution">
    <text evidence="1">The sequence shown here is derived from an EMBL/GenBank/DDBJ whole genome shotgun (WGS) entry which is preliminary data.</text>
</comment>
<dbReference type="AlphaFoldDB" id="A0A6P1BU77"/>
<organism evidence="1 2">
    <name type="scientific">Bradyrhizobium uaiense</name>
    <dbReference type="NCBI Taxonomy" id="2594946"/>
    <lineage>
        <taxon>Bacteria</taxon>
        <taxon>Pseudomonadati</taxon>
        <taxon>Pseudomonadota</taxon>
        <taxon>Alphaproteobacteria</taxon>
        <taxon>Hyphomicrobiales</taxon>
        <taxon>Nitrobacteraceae</taxon>
        <taxon>Bradyrhizobium</taxon>
    </lineage>
</organism>